<organism evidence="1 2">
    <name type="scientific">Siansivirga zeaxanthinifaciens CC-SAMT-1</name>
    <dbReference type="NCBI Taxonomy" id="1454006"/>
    <lineage>
        <taxon>Bacteria</taxon>
        <taxon>Pseudomonadati</taxon>
        <taxon>Bacteroidota</taxon>
        <taxon>Flavobacteriia</taxon>
        <taxon>Flavobacteriales</taxon>
        <taxon>Flavobacteriaceae</taxon>
        <taxon>Siansivirga</taxon>
    </lineage>
</organism>
<dbReference type="Gene3D" id="3.40.50.12780">
    <property type="entry name" value="N-terminal domain of ligase-like"/>
    <property type="match status" value="1"/>
</dbReference>
<dbReference type="InterPro" id="IPR053158">
    <property type="entry name" value="CapK_Type1_Caps_Biosynth"/>
</dbReference>
<dbReference type="EMBL" id="CP007202">
    <property type="protein sequence ID" value="AJR02863.1"/>
    <property type="molecule type" value="Genomic_DNA"/>
</dbReference>
<dbReference type="PATRIC" id="fig|1454006.5.peg.703"/>
<proteinExistence type="predicted"/>
<dbReference type="PANTHER" id="PTHR36932">
    <property type="entry name" value="CAPSULAR POLYSACCHARIDE BIOSYNTHESIS PROTEIN"/>
    <property type="match status" value="1"/>
</dbReference>
<keyword evidence="2" id="KW-1185">Reference proteome</keyword>
<dbReference type="AlphaFoldDB" id="A0A0C5W6S6"/>
<dbReference type="PANTHER" id="PTHR36932:SF1">
    <property type="entry name" value="CAPSULAR POLYSACCHARIDE BIOSYNTHESIS PROTEIN"/>
    <property type="match status" value="1"/>
</dbReference>
<dbReference type="RefSeq" id="WP_044637560.1">
    <property type="nucleotide sequence ID" value="NZ_CP007202.1"/>
</dbReference>
<dbReference type="InterPro" id="IPR042099">
    <property type="entry name" value="ANL_N_sf"/>
</dbReference>
<reference evidence="1 2" key="1">
    <citation type="submission" date="2014-02" db="EMBL/GenBank/DDBJ databases">
        <authorList>
            <person name="Young C.-C."/>
            <person name="Hameed A."/>
            <person name="Huang H.-C."/>
            <person name="Shahina M."/>
        </authorList>
    </citation>
    <scope>NUCLEOTIDE SEQUENCE [LARGE SCALE GENOMIC DNA]</scope>
    <source>
        <strain evidence="1 2">CC-SAMT-1</strain>
    </source>
</reference>
<dbReference type="Proteomes" id="UP000032229">
    <property type="component" value="Chromosome"/>
</dbReference>
<accession>A0A0C5W6S6</accession>
<name>A0A0C5W6S6_9FLAO</name>
<dbReference type="STRING" id="1454006.AW14_03625"/>
<dbReference type="HOGENOM" id="CLU_035301_1_2_10"/>
<gene>
    <name evidence="1" type="ORF">AW14_03625</name>
</gene>
<dbReference type="SUPFAM" id="SSF56801">
    <property type="entry name" value="Acetyl-CoA synthetase-like"/>
    <property type="match status" value="1"/>
</dbReference>
<protein>
    <submittedName>
        <fullName evidence="1">AMP-binding protein</fullName>
    </submittedName>
</protein>
<evidence type="ECO:0000313" key="1">
    <source>
        <dbReference type="EMBL" id="AJR02863.1"/>
    </source>
</evidence>
<sequence length="432" mass="49625">MNLFNISLKLNGFPMNEAKRVLSRIQKENQGSIESQIHARKEAIVAYHLKHNSFYKSLAKHADINDWNSLPVLTKRDLQQPLANRLSDGFTLKNVFINKTSGSSGDPFIFAKDKFCHALIWSVFIDRYQWFNIDLNSSKQARFYGIPLNKIAYYKERIKDLFSNRFRFSVFNLSDAEFEKNLGIFSKKPFDYINGYTSVIVQFAKFLKEKNLVLKTICPTLKACIVTSEMLFPDDKILLETQFGIPVINEYGAAELGLIAFQNKKNEWIVNNEDLFVEILDANNNPLPNGEIGRIVITSLYNKAHPFIRYDLGALETTSTLQKPILKSLVGRTSDIIYLPSGKKAAGLTFYYVTKTIIEDSASVKEFVIEQLKIDTFKIRYVSDSILSHEKITQINKAIETYLEPNLNIEFQRELVLNRSNSGKLKQFKSYL</sequence>
<evidence type="ECO:0000313" key="2">
    <source>
        <dbReference type="Proteomes" id="UP000032229"/>
    </source>
</evidence>
<dbReference type="OrthoDB" id="580775at2"/>
<dbReference type="KEGG" id="sze:AW14_03625"/>